<evidence type="ECO:0000313" key="2">
    <source>
        <dbReference type="EMBL" id="MBE9105355.1"/>
    </source>
</evidence>
<dbReference type="Proteomes" id="UP000647836">
    <property type="component" value="Unassembled WGS sequence"/>
</dbReference>
<comment type="caution">
    <text evidence="2">The sequence shown here is derived from an EMBL/GenBank/DDBJ whole genome shotgun (WGS) entry which is preliminary data.</text>
</comment>
<feature type="coiled-coil region" evidence="1">
    <location>
        <begin position="3"/>
        <end position="30"/>
    </location>
</feature>
<keyword evidence="1" id="KW-0175">Coiled coil</keyword>
<gene>
    <name evidence="2" type="ORF">IQ229_10495</name>
</gene>
<proteinExistence type="predicted"/>
<reference evidence="2 3" key="1">
    <citation type="submission" date="2020-10" db="EMBL/GenBank/DDBJ databases">
        <authorList>
            <person name="Castelo-Branco R."/>
            <person name="Eusebio N."/>
            <person name="Adriana R."/>
            <person name="Vieira A."/>
            <person name="Brugerolle De Fraissinette N."/>
            <person name="Rezende De Castro R."/>
            <person name="Schneider M.P."/>
            <person name="Vasconcelos V."/>
            <person name="Leao P.N."/>
        </authorList>
    </citation>
    <scope>NUCLEOTIDE SEQUENCE [LARGE SCALE GENOMIC DNA]</scope>
    <source>
        <strain evidence="2 3">LEGE 07299</strain>
    </source>
</reference>
<sequence>MSTEKINEEILLLRQQNAQLLQQLEALQDLYSTTLLAEQHQIGELVTDEVPQNLQLIELQSKLADNSTFVESRYQQSQTSRRINQSLASRITRLVQRYAGCDSCLRCRRKIPQNRS</sequence>
<evidence type="ECO:0000313" key="3">
    <source>
        <dbReference type="Proteomes" id="UP000647836"/>
    </source>
</evidence>
<keyword evidence="3" id="KW-1185">Reference proteome</keyword>
<accession>A0ABR9TY55</accession>
<name>A0ABR9TY55_9NOSO</name>
<organism evidence="2 3">
    <name type="scientific">Nostoc cf. edaphicum LEGE 07299</name>
    <dbReference type="NCBI Taxonomy" id="2777974"/>
    <lineage>
        <taxon>Bacteria</taxon>
        <taxon>Bacillati</taxon>
        <taxon>Cyanobacteriota</taxon>
        <taxon>Cyanophyceae</taxon>
        <taxon>Nostocales</taxon>
        <taxon>Nostocaceae</taxon>
        <taxon>Nostoc</taxon>
    </lineage>
</organism>
<dbReference type="EMBL" id="JADEXF010000281">
    <property type="protein sequence ID" value="MBE9105355.1"/>
    <property type="molecule type" value="Genomic_DNA"/>
</dbReference>
<evidence type="ECO:0000256" key="1">
    <source>
        <dbReference type="SAM" id="Coils"/>
    </source>
</evidence>
<protein>
    <submittedName>
        <fullName evidence="2">Uncharacterized protein</fullName>
    </submittedName>
</protein>